<evidence type="ECO:0000313" key="2">
    <source>
        <dbReference type="EMBL" id="RCN37949.1"/>
    </source>
</evidence>
<evidence type="ECO:0000256" key="1">
    <source>
        <dbReference type="SAM" id="SignalP"/>
    </source>
</evidence>
<keyword evidence="3" id="KW-1185">Reference proteome</keyword>
<reference evidence="2 3" key="1">
    <citation type="submission" date="2014-10" db="EMBL/GenBank/DDBJ databases">
        <title>Draft genome of the hookworm Ancylostoma caninum.</title>
        <authorList>
            <person name="Mitreva M."/>
        </authorList>
    </citation>
    <scope>NUCLEOTIDE SEQUENCE [LARGE SCALE GENOMIC DNA]</scope>
    <source>
        <strain evidence="2 3">Baltimore</strain>
    </source>
</reference>
<feature type="chain" id="PRO_5016638088" description="Saposin B-type domain-containing protein" evidence="1">
    <location>
        <begin position="23"/>
        <end position="73"/>
    </location>
</feature>
<keyword evidence="1" id="KW-0732">Signal</keyword>
<feature type="signal peptide" evidence="1">
    <location>
        <begin position="1"/>
        <end position="22"/>
    </location>
</feature>
<organism evidence="2 3">
    <name type="scientific">Ancylostoma caninum</name>
    <name type="common">Dog hookworm</name>
    <dbReference type="NCBI Taxonomy" id="29170"/>
    <lineage>
        <taxon>Eukaryota</taxon>
        <taxon>Metazoa</taxon>
        <taxon>Ecdysozoa</taxon>
        <taxon>Nematoda</taxon>
        <taxon>Chromadorea</taxon>
        <taxon>Rhabditida</taxon>
        <taxon>Rhabditina</taxon>
        <taxon>Rhabditomorpha</taxon>
        <taxon>Strongyloidea</taxon>
        <taxon>Ancylostomatidae</taxon>
        <taxon>Ancylostomatinae</taxon>
        <taxon>Ancylostoma</taxon>
    </lineage>
</organism>
<evidence type="ECO:0000313" key="3">
    <source>
        <dbReference type="Proteomes" id="UP000252519"/>
    </source>
</evidence>
<name>A0A368G3U5_ANCCA</name>
<sequence>MIVVLLCLIATALASPLPPAEAGDTWLQVCCQVSKSSVDEFPLLRDCIRRDVVMSCSDSFYPLLRNKLSYSDI</sequence>
<dbReference type="AlphaFoldDB" id="A0A368G3U5"/>
<dbReference type="Proteomes" id="UP000252519">
    <property type="component" value="Unassembled WGS sequence"/>
</dbReference>
<gene>
    <name evidence="2" type="ORF">ANCCAN_16135</name>
</gene>
<protein>
    <recommendedName>
        <fullName evidence="4">Saposin B-type domain-containing protein</fullName>
    </recommendedName>
</protein>
<dbReference type="EMBL" id="JOJR01000431">
    <property type="protein sequence ID" value="RCN37949.1"/>
    <property type="molecule type" value="Genomic_DNA"/>
</dbReference>
<accession>A0A368G3U5</accession>
<evidence type="ECO:0008006" key="4">
    <source>
        <dbReference type="Google" id="ProtNLM"/>
    </source>
</evidence>
<proteinExistence type="predicted"/>
<comment type="caution">
    <text evidence="2">The sequence shown here is derived from an EMBL/GenBank/DDBJ whole genome shotgun (WGS) entry which is preliminary data.</text>
</comment>